<sequence length="177" mass="20712">MQMSQAEVTDLLHKLAQEIMENNEKQLKEFFNKLMQNQEKNNKELIEVVGETISKRLDKFEITIKKELENVIERNGKLLDKISDTIGKIKDYERLLQLNTLNQKQDINIDNNLMEKIIGISKETGTFIKENELLRIESDILKEKLQSNINKTSYTEKEIDDLADTLNKLFPKKDSQV</sequence>
<dbReference type="EMBL" id="JABTDW010000001">
    <property type="protein sequence ID" value="NSB17468.1"/>
    <property type="molecule type" value="Genomic_DNA"/>
</dbReference>
<evidence type="ECO:0000313" key="3">
    <source>
        <dbReference type="Proteomes" id="UP000822184"/>
    </source>
</evidence>
<evidence type="ECO:0000256" key="1">
    <source>
        <dbReference type="SAM" id="Coils"/>
    </source>
</evidence>
<evidence type="ECO:0000313" key="2">
    <source>
        <dbReference type="EMBL" id="NSB17468.1"/>
    </source>
</evidence>
<keyword evidence="1" id="KW-0175">Coiled coil</keyword>
<dbReference type="Proteomes" id="UP000822184">
    <property type="component" value="Unassembled WGS sequence"/>
</dbReference>
<feature type="coiled-coil region" evidence="1">
    <location>
        <begin position="20"/>
        <end position="48"/>
    </location>
</feature>
<dbReference type="AlphaFoldDB" id="A0AAE5H9G9"/>
<gene>
    <name evidence="2" type="ORF">BCD95_005727</name>
</gene>
<reference evidence="2" key="1">
    <citation type="submission" date="2020-06" db="EMBL/GenBank/DDBJ databases">
        <title>Genomic insights into acetone-butanol-ethanol (ABE) fermentation by sequencing solventogenic clostridia strains.</title>
        <authorList>
            <person name="Brown S."/>
        </authorList>
    </citation>
    <scope>NUCLEOTIDE SEQUENCE</scope>
    <source>
        <strain evidence="2">DJ123</strain>
    </source>
</reference>
<comment type="caution">
    <text evidence="2">The sequence shown here is derived from an EMBL/GenBank/DDBJ whole genome shotgun (WGS) entry which is preliminary data.</text>
</comment>
<dbReference type="RefSeq" id="WP_077855434.1">
    <property type="nucleotide sequence ID" value="NZ_JABTDW010000001.1"/>
</dbReference>
<name>A0AAE5H9G9_CLOBE</name>
<organism evidence="2 3">
    <name type="scientific">Clostridium beijerinckii</name>
    <name type="common">Clostridium MP</name>
    <dbReference type="NCBI Taxonomy" id="1520"/>
    <lineage>
        <taxon>Bacteria</taxon>
        <taxon>Bacillati</taxon>
        <taxon>Bacillota</taxon>
        <taxon>Clostridia</taxon>
        <taxon>Eubacteriales</taxon>
        <taxon>Clostridiaceae</taxon>
        <taxon>Clostridium</taxon>
    </lineage>
</organism>
<protein>
    <submittedName>
        <fullName evidence="2">Biotin synthase-related radical SAM superfamily protein</fullName>
    </submittedName>
</protein>
<accession>A0AAE5H9G9</accession>
<proteinExistence type="predicted"/>